<sequence>MIEARQKDEAFTEVLNEITAKEDKLQDTRSKQGCLIVKPANKWIEEAKNRPIPNMLFSEFWYEKELCILFADTNIGKSILAVQIADSISRGRPVSGFKLQTQPKKVMYLDFELSDKQFENRCSENYTNHYNFTSNLLRAELNPEFDLPKDCKNIEDYLMKTLENTIVNQGVEVIIVDNLTYLKTDNERAKDALELMKFLKYLTKTKDVSILVLAHTPKRNASNPITKNDLAGSKMLMNFCDSSFAIGGSTVDPSLRYLIQIKQRNTEHLYHANNVVVCRLFKAANFLCFEFEDYGFEEDHLKQGAYDTISERDEVMKDLMSQGLSNVKIAEELGLSEGAIRKRRKALGL</sequence>
<comment type="caution">
    <text evidence="1">The sequence shown here is derived from an EMBL/GenBank/DDBJ whole genome shotgun (WGS) entry which is preliminary data.</text>
</comment>
<dbReference type="InterPro" id="IPR027417">
    <property type="entry name" value="P-loop_NTPase"/>
</dbReference>
<name>A0A8J6Q138_9FLAO</name>
<protein>
    <submittedName>
        <fullName evidence="1">AAA family ATPase</fullName>
    </submittedName>
</protein>
<proteinExistence type="predicted"/>
<reference evidence="1 2" key="1">
    <citation type="submission" date="2020-09" db="EMBL/GenBank/DDBJ databases">
        <title>TT11 complete genome.</title>
        <authorList>
            <person name="Wu Z."/>
        </authorList>
    </citation>
    <scope>NUCLEOTIDE SEQUENCE [LARGE SCALE GENOMIC DNA]</scope>
    <source>
        <strain evidence="1 2">TT11</strain>
    </source>
</reference>
<dbReference type="Gene3D" id="3.40.50.300">
    <property type="entry name" value="P-loop containing nucleotide triphosphate hydrolases"/>
    <property type="match status" value="1"/>
</dbReference>
<gene>
    <name evidence="1" type="ORF">ICJ83_16605</name>
</gene>
<dbReference type="Pfam" id="PF13481">
    <property type="entry name" value="AAA_25"/>
    <property type="match status" value="1"/>
</dbReference>
<dbReference type="SUPFAM" id="SSF52540">
    <property type="entry name" value="P-loop containing nucleoside triphosphate hydrolases"/>
    <property type="match status" value="1"/>
</dbReference>
<dbReference type="RefSeq" id="WP_188231533.1">
    <property type="nucleotide sequence ID" value="NZ_JACVXB010000015.1"/>
</dbReference>
<dbReference type="EMBL" id="JACVXB010000015">
    <property type="protein sequence ID" value="MBD0833753.1"/>
    <property type="molecule type" value="Genomic_DNA"/>
</dbReference>
<keyword evidence="2" id="KW-1185">Reference proteome</keyword>
<accession>A0A8J6Q138</accession>
<evidence type="ECO:0000313" key="1">
    <source>
        <dbReference type="EMBL" id="MBD0833753.1"/>
    </source>
</evidence>
<organism evidence="1 2">
    <name type="scientific">Aestuariibaculum sediminum</name>
    <dbReference type="NCBI Taxonomy" id="2770637"/>
    <lineage>
        <taxon>Bacteria</taxon>
        <taxon>Pseudomonadati</taxon>
        <taxon>Bacteroidota</taxon>
        <taxon>Flavobacteriia</taxon>
        <taxon>Flavobacteriales</taxon>
        <taxon>Flavobacteriaceae</taxon>
    </lineage>
</organism>
<dbReference type="AlphaFoldDB" id="A0A8J6Q138"/>
<dbReference type="Proteomes" id="UP000600588">
    <property type="component" value="Unassembled WGS sequence"/>
</dbReference>
<evidence type="ECO:0000313" key="2">
    <source>
        <dbReference type="Proteomes" id="UP000600588"/>
    </source>
</evidence>